<proteinExistence type="predicted"/>
<dbReference type="OrthoDB" id="3227561at2"/>
<evidence type="ECO:0000313" key="2">
    <source>
        <dbReference type="EMBL" id="TGN64934.1"/>
    </source>
</evidence>
<dbReference type="InterPro" id="IPR025870">
    <property type="entry name" value="Glyoxalase-like_dom"/>
</dbReference>
<comment type="caution">
    <text evidence="2">The sequence shown here is derived from an EMBL/GenBank/DDBJ whole genome shotgun (WGS) entry which is preliminary data.</text>
</comment>
<gene>
    <name evidence="2" type="ORF">EXE59_13920</name>
</gene>
<dbReference type="Pfam" id="PF13468">
    <property type="entry name" value="Glyoxalase_3"/>
    <property type="match status" value="1"/>
</dbReference>
<evidence type="ECO:0000259" key="1">
    <source>
        <dbReference type="Pfam" id="PF13468"/>
    </source>
</evidence>
<feature type="domain" description="Glyoxalase-like" evidence="1">
    <location>
        <begin position="5"/>
        <end position="170"/>
    </location>
</feature>
<dbReference type="Gene3D" id="3.10.180.10">
    <property type="entry name" value="2,3-Dihydroxybiphenyl 1,2-Dioxygenase, domain 1"/>
    <property type="match status" value="1"/>
</dbReference>
<evidence type="ECO:0000313" key="3">
    <source>
        <dbReference type="Proteomes" id="UP000297496"/>
    </source>
</evidence>
<dbReference type="PANTHER" id="PTHR40265:SF1">
    <property type="entry name" value="GLYOXALASE-LIKE DOMAIN-CONTAINING PROTEIN"/>
    <property type="match status" value="1"/>
</dbReference>
<dbReference type="SUPFAM" id="SSF54593">
    <property type="entry name" value="Glyoxalase/Bleomycin resistance protein/Dihydroxybiphenyl dioxygenase"/>
    <property type="match status" value="1"/>
</dbReference>
<dbReference type="RefSeq" id="WP_135839439.1">
    <property type="nucleotide sequence ID" value="NZ_SRRO01000001.1"/>
</dbReference>
<reference evidence="2 3" key="1">
    <citation type="submission" date="2019-04" db="EMBL/GenBank/DDBJ databases">
        <title>Three New Species of Nocardioides, Nocardioides euryhalodurans sp. nov., Nocardioides seonyuensis sp. nov. and Nocardioides eburneoflavus sp. nov. Isolated from Soil.</title>
        <authorList>
            <person name="Roh S.G."/>
            <person name="Lee C."/>
            <person name="Kim M.-K."/>
            <person name="Kim S.B."/>
        </authorList>
    </citation>
    <scope>NUCLEOTIDE SEQUENCE [LARGE SCALE GENOMIC DNA]</scope>
    <source>
        <strain evidence="2 3">MMS17-SY213</strain>
    </source>
</reference>
<dbReference type="InterPro" id="IPR045773">
    <property type="entry name" value="DUF6226"/>
</dbReference>
<protein>
    <submittedName>
        <fullName evidence="2">VOC family protein</fullName>
    </submittedName>
</protein>
<dbReference type="Pfam" id="PF19736">
    <property type="entry name" value="DUF6226"/>
    <property type="match status" value="1"/>
</dbReference>
<keyword evidence="3" id="KW-1185">Reference proteome</keyword>
<accession>A0A4Z1C3V2</accession>
<sequence length="461" mass="48516">MGARFDHLVVAVEDLHDAMARWTAAGVPAVRGGAHPVGTVNALVRGPGPAYVELIAAGSDESNPWLERVRSACGPISWAIAVDDIEVARTALLAAGFEPEPAVPGSRRTPDGDVVEWKVCDVGPGPYDGSLPFLIEWTAPMGAGPADGPVLEWVVLAPPDPDRVADVLLALGFTGDRHFPRRVFAAGEGVSITLAPLGEPEHADEAAWMSIESDEPQPPVSIGLATPGERSVTEVLDEVEVTTRPDRRRFPAAALVPAVDVAFARLRGDLADWPHPRPDGRPAAPEEYSEVTDAGRYRLLAARAAAWVDAITATGLGTARDVDPGAVRWAGDRVIVPTRVTLVEGRPGTRPVVIGTAPLHDADDAVVQVGVGDPAEVLELQPDCGCDACDTGSADLLGAIDDAFVLALTGGVYAVREGDRVVRRSLDGWRSTGVRDAERWLDDAAAGRRTDGVVAGEPWLS</sequence>
<dbReference type="EMBL" id="SRRO01000001">
    <property type="protein sequence ID" value="TGN64934.1"/>
    <property type="molecule type" value="Genomic_DNA"/>
</dbReference>
<dbReference type="PANTHER" id="PTHR40265">
    <property type="entry name" value="BLL2707 PROTEIN"/>
    <property type="match status" value="1"/>
</dbReference>
<organism evidence="2 3">
    <name type="scientific">Nocardioides eburneiflavus</name>
    <dbReference type="NCBI Taxonomy" id="2518372"/>
    <lineage>
        <taxon>Bacteria</taxon>
        <taxon>Bacillati</taxon>
        <taxon>Actinomycetota</taxon>
        <taxon>Actinomycetes</taxon>
        <taxon>Propionibacteriales</taxon>
        <taxon>Nocardioidaceae</taxon>
        <taxon>Nocardioides</taxon>
    </lineage>
</organism>
<dbReference type="InterPro" id="IPR029068">
    <property type="entry name" value="Glyas_Bleomycin-R_OHBP_Dase"/>
</dbReference>
<dbReference type="Proteomes" id="UP000297496">
    <property type="component" value="Unassembled WGS sequence"/>
</dbReference>
<name>A0A4Z1C3V2_9ACTN</name>
<dbReference type="AlphaFoldDB" id="A0A4Z1C3V2"/>